<organism evidence="1 2">
    <name type="scientific">candidate division LCP-89 bacterium B3_LCP</name>
    <dbReference type="NCBI Taxonomy" id="2012998"/>
    <lineage>
        <taxon>Bacteria</taxon>
        <taxon>Pseudomonadati</taxon>
        <taxon>Bacteria division LCP-89</taxon>
    </lineage>
</organism>
<evidence type="ECO:0000313" key="2">
    <source>
        <dbReference type="Proteomes" id="UP000319619"/>
    </source>
</evidence>
<proteinExistence type="predicted"/>
<dbReference type="Proteomes" id="UP000319619">
    <property type="component" value="Unassembled WGS sequence"/>
</dbReference>
<reference evidence="1 2" key="1">
    <citation type="submission" date="2017-06" db="EMBL/GenBank/DDBJ databases">
        <title>Novel microbial phyla capable of carbon fixation and sulfur reduction in deep-sea sediments.</title>
        <authorList>
            <person name="Huang J."/>
            <person name="Baker B."/>
            <person name="Wang Y."/>
        </authorList>
    </citation>
    <scope>NUCLEOTIDE SEQUENCE [LARGE SCALE GENOMIC DNA]</scope>
    <source>
        <strain evidence="1">B3_LCP</strain>
    </source>
</reference>
<sequence>MSTINQELLKQLKNKLNTGITQIYGHVVKKSETTGLKREQAAIAVAMELGIDVSKYATEYDLLRIRETDPSLRKIIDDALPAKEETSEALREAQKNHLNTDPYLDNGMIIYAHQNAEICMKLFFLENSMRRVVSAIMATEYGIDWWYDVAPRDIMYSTFDRRSGEGETRWRGQFGAEAIYYTDIKDLRKIFEEHTELFGKFIDNLPKMDEWVDIVEKVRAAITFTNPVTNKDRDEFMQCVKLWSEIAKGVHERIQS</sequence>
<protein>
    <submittedName>
        <fullName evidence="1">Uncharacterized protein</fullName>
    </submittedName>
</protein>
<dbReference type="EMBL" id="NJBN01000001">
    <property type="protein sequence ID" value="TKJ42125.1"/>
    <property type="molecule type" value="Genomic_DNA"/>
</dbReference>
<accession>A0A532V4J5</accession>
<evidence type="ECO:0000313" key="1">
    <source>
        <dbReference type="EMBL" id="TKJ42125.1"/>
    </source>
</evidence>
<name>A0A532V4J5_UNCL8</name>
<comment type="caution">
    <text evidence="1">The sequence shown here is derived from an EMBL/GenBank/DDBJ whole genome shotgun (WGS) entry which is preliminary data.</text>
</comment>
<gene>
    <name evidence="1" type="ORF">CEE37_00165</name>
</gene>
<dbReference type="AlphaFoldDB" id="A0A532V4J5"/>